<comment type="similarity">
    <text evidence="1">Belongs to the PEP-utilizing enzyme family.</text>
</comment>
<dbReference type="InterPro" id="IPR000121">
    <property type="entry name" value="PEP_util_C"/>
</dbReference>
<proteinExistence type="inferred from homology"/>
<dbReference type="InterPro" id="IPR015813">
    <property type="entry name" value="Pyrv/PenolPyrv_kinase-like_dom"/>
</dbReference>
<dbReference type="Proteomes" id="UP001363010">
    <property type="component" value="Unassembled WGS sequence"/>
</dbReference>
<dbReference type="InterPro" id="IPR040442">
    <property type="entry name" value="Pyrv_kinase-like_dom_sf"/>
</dbReference>
<dbReference type="SUPFAM" id="SSF51621">
    <property type="entry name" value="Phosphoenolpyruvate/pyruvate domain"/>
    <property type="match status" value="1"/>
</dbReference>
<evidence type="ECO:0000313" key="6">
    <source>
        <dbReference type="Proteomes" id="UP001363010"/>
    </source>
</evidence>
<dbReference type="InterPro" id="IPR006319">
    <property type="entry name" value="PEP_synth"/>
</dbReference>
<evidence type="ECO:0000256" key="1">
    <source>
        <dbReference type="ARBA" id="ARBA00007837"/>
    </source>
</evidence>
<dbReference type="Pfam" id="PF02896">
    <property type="entry name" value="PEP-utilizers_C"/>
    <property type="match status" value="1"/>
</dbReference>
<keyword evidence="6" id="KW-1185">Reference proteome</keyword>
<evidence type="ECO:0000256" key="2">
    <source>
        <dbReference type="ARBA" id="ARBA00022741"/>
    </source>
</evidence>
<sequence length="88" mass="9693">MGFANVKLMIPCCRRIPEAEKVLEAVAAHGLRRDANGLEIYVMCEIPNNVIQIDAFARLFDGFSIGLNDLTTGPGGRSRLAHRGVRLR</sequence>
<keyword evidence="3" id="KW-0067">ATP-binding</keyword>
<evidence type="ECO:0000256" key="3">
    <source>
        <dbReference type="ARBA" id="ARBA00022840"/>
    </source>
</evidence>
<reference evidence="5 6" key="1">
    <citation type="submission" date="2024-03" db="EMBL/GenBank/DDBJ databases">
        <title>Novel species of the genus Variovorax.</title>
        <authorList>
            <person name="Liu Q."/>
            <person name="Xin Y.-H."/>
        </authorList>
    </citation>
    <scope>NUCLEOTIDE SEQUENCE [LARGE SCALE GENOMIC DNA]</scope>
    <source>
        <strain evidence="5 6">KACC 18501</strain>
    </source>
</reference>
<accession>A0ABU8WBQ4</accession>
<evidence type="ECO:0000313" key="5">
    <source>
        <dbReference type="EMBL" id="MEJ8826716.1"/>
    </source>
</evidence>
<feature type="domain" description="PEP-utilising enzyme C-terminal" evidence="4">
    <location>
        <begin position="3"/>
        <end position="72"/>
    </location>
</feature>
<evidence type="ECO:0000259" key="4">
    <source>
        <dbReference type="Pfam" id="PF02896"/>
    </source>
</evidence>
<dbReference type="Gene3D" id="3.20.20.60">
    <property type="entry name" value="Phosphoenolpyruvate-binding domains"/>
    <property type="match status" value="1"/>
</dbReference>
<keyword evidence="2" id="KW-0547">Nucleotide-binding</keyword>
<organism evidence="5 6">
    <name type="scientific">Variovorax humicola</name>
    <dbReference type="NCBI Taxonomy" id="1769758"/>
    <lineage>
        <taxon>Bacteria</taxon>
        <taxon>Pseudomonadati</taxon>
        <taxon>Pseudomonadota</taxon>
        <taxon>Betaproteobacteria</taxon>
        <taxon>Burkholderiales</taxon>
        <taxon>Comamonadaceae</taxon>
        <taxon>Variovorax</taxon>
    </lineage>
</organism>
<gene>
    <name evidence="5" type="ORF">WKW80_32700</name>
</gene>
<protein>
    <submittedName>
        <fullName evidence="5">PEP-binding protein</fullName>
    </submittedName>
</protein>
<dbReference type="PANTHER" id="PTHR43030:SF1">
    <property type="entry name" value="PHOSPHOENOLPYRUVATE SYNTHASE"/>
    <property type="match status" value="1"/>
</dbReference>
<comment type="caution">
    <text evidence="5">The sequence shown here is derived from an EMBL/GenBank/DDBJ whole genome shotgun (WGS) entry which is preliminary data.</text>
</comment>
<name>A0ABU8WBQ4_9BURK</name>
<dbReference type="EMBL" id="JBBKZV010000039">
    <property type="protein sequence ID" value="MEJ8826716.1"/>
    <property type="molecule type" value="Genomic_DNA"/>
</dbReference>
<dbReference type="PANTHER" id="PTHR43030">
    <property type="entry name" value="PHOSPHOENOLPYRUVATE SYNTHASE"/>
    <property type="match status" value="1"/>
</dbReference>